<evidence type="ECO:0000256" key="8">
    <source>
        <dbReference type="SAM" id="Phobius"/>
    </source>
</evidence>
<dbReference type="GO" id="GO:0016765">
    <property type="term" value="F:transferase activity, transferring alkyl or aryl (other than methyl) groups"/>
    <property type="evidence" value="ECO:0007669"/>
    <property type="project" value="InterPro"/>
</dbReference>
<feature type="transmembrane region" description="Helical" evidence="8">
    <location>
        <begin position="151"/>
        <end position="172"/>
    </location>
</feature>
<dbReference type="GO" id="GO:0005886">
    <property type="term" value="C:plasma membrane"/>
    <property type="evidence" value="ECO:0007669"/>
    <property type="project" value="TreeGrafter"/>
</dbReference>
<evidence type="ECO:0000256" key="6">
    <source>
        <dbReference type="ARBA" id="ARBA00022989"/>
    </source>
</evidence>
<dbReference type="PANTHER" id="PTHR11048:SF28">
    <property type="entry name" value="4-HYDROXYBENZOATE POLYPRENYLTRANSFERASE, MITOCHONDRIAL"/>
    <property type="match status" value="1"/>
</dbReference>
<feature type="transmembrane region" description="Helical" evidence="8">
    <location>
        <begin position="106"/>
        <end position="139"/>
    </location>
</feature>
<evidence type="ECO:0000313" key="9">
    <source>
        <dbReference type="EMBL" id="GGS40366.1"/>
    </source>
</evidence>
<comment type="caution">
    <text evidence="9">The sequence shown here is derived from an EMBL/GenBank/DDBJ whole genome shotgun (WGS) entry which is preliminary data.</text>
</comment>
<dbReference type="PANTHER" id="PTHR11048">
    <property type="entry name" value="PRENYLTRANSFERASES"/>
    <property type="match status" value="1"/>
</dbReference>
<comment type="subcellular location">
    <subcellularLocation>
        <location evidence="2">Membrane</location>
        <topology evidence="2">Multi-pass membrane protein</topology>
    </subcellularLocation>
</comment>
<sequence length="305" mass="31184">MSLAAAPVKAFFALSRGTQASLSVAQPLTAALLAADHPPPVRLAAATVAAFAGFFAAFAVNDVLDVDLDRRRFAHVRPYEGADLDGVGGRHPLALGRVSRRAALTYIATLGLVALVVTALLGWVCVALFAVAACLQVLYCRLATVTSVKFLVSGVMVAVGAAVGWFTVSTAVDAPRLGLLLVWMAAWEIGGRNIPNDLADLDEDRHLGVRTLPVVHGPRTAAAVACGFLLLAGAASCALAWVALRSFGTVGLAGTLLVAAVTSVGPALALLRRPRPPVALAVFNRASLQPVGVLAAFAAGLATGG</sequence>
<evidence type="ECO:0008006" key="11">
    <source>
        <dbReference type="Google" id="ProtNLM"/>
    </source>
</evidence>
<keyword evidence="6 8" id="KW-1133">Transmembrane helix</keyword>
<protein>
    <recommendedName>
        <fullName evidence="11">Prenyltransferase</fullName>
    </recommendedName>
</protein>
<evidence type="ECO:0000256" key="1">
    <source>
        <dbReference type="ARBA" id="ARBA00001946"/>
    </source>
</evidence>
<feature type="transmembrane region" description="Helical" evidence="8">
    <location>
        <begin position="278"/>
        <end position="302"/>
    </location>
</feature>
<dbReference type="AlphaFoldDB" id="A0A918GJH1"/>
<feature type="transmembrane region" description="Helical" evidence="8">
    <location>
        <begin position="220"/>
        <end position="244"/>
    </location>
</feature>
<evidence type="ECO:0000256" key="7">
    <source>
        <dbReference type="ARBA" id="ARBA00023136"/>
    </source>
</evidence>
<feature type="transmembrane region" description="Helical" evidence="8">
    <location>
        <begin position="41"/>
        <end position="64"/>
    </location>
</feature>
<dbReference type="Gene3D" id="1.20.120.1780">
    <property type="entry name" value="UbiA prenyltransferase"/>
    <property type="match status" value="1"/>
</dbReference>
<proteinExistence type="inferred from homology"/>
<evidence type="ECO:0000256" key="5">
    <source>
        <dbReference type="ARBA" id="ARBA00022692"/>
    </source>
</evidence>
<comment type="cofactor">
    <cofactor evidence="1">
        <name>Mg(2+)</name>
        <dbReference type="ChEBI" id="CHEBI:18420"/>
    </cofactor>
</comment>
<dbReference type="InterPro" id="IPR039653">
    <property type="entry name" value="Prenyltransferase"/>
</dbReference>
<keyword evidence="7 8" id="KW-0472">Membrane</keyword>
<keyword evidence="4" id="KW-0808">Transferase</keyword>
<dbReference type="Proteomes" id="UP000653493">
    <property type="component" value="Unassembled WGS sequence"/>
</dbReference>
<dbReference type="InterPro" id="IPR044878">
    <property type="entry name" value="UbiA_sf"/>
</dbReference>
<dbReference type="Pfam" id="PF01040">
    <property type="entry name" value="UbiA"/>
    <property type="match status" value="1"/>
</dbReference>
<evidence type="ECO:0000313" key="10">
    <source>
        <dbReference type="Proteomes" id="UP000653493"/>
    </source>
</evidence>
<dbReference type="GO" id="GO:0006744">
    <property type="term" value="P:ubiquinone biosynthetic process"/>
    <property type="evidence" value="ECO:0007669"/>
    <property type="project" value="TreeGrafter"/>
</dbReference>
<reference evidence="9" key="2">
    <citation type="submission" date="2020-09" db="EMBL/GenBank/DDBJ databases">
        <authorList>
            <person name="Sun Q."/>
            <person name="Ohkuma M."/>
        </authorList>
    </citation>
    <scope>NUCLEOTIDE SEQUENCE</scope>
    <source>
        <strain evidence="9">JCM 4234</strain>
    </source>
</reference>
<dbReference type="InterPro" id="IPR000537">
    <property type="entry name" value="UbiA_prenyltransferase"/>
</dbReference>
<dbReference type="EMBL" id="BMSL01000007">
    <property type="protein sequence ID" value="GGS40366.1"/>
    <property type="molecule type" value="Genomic_DNA"/>
</dbReference>
<evidence type="ECO:0000256" key="3">
    <source>
        <dbReference type="ARBA" id="ARBA00005985"/>
    </source>
</evidence>
<feature type="transmembrane region" description="Helical" evidence="8">
    <location>
        <begin position="250"/>
        <end position="271"/>
    </location>
</feature>
<reference evidence="9" key="1">
    <citation type="journal article" date="2014" name="Int. J. Syst. Evol. Microbiol.">
        <title>Complete genome sequence of Corynebacterium casei LMG S-19264T (=DSM 44701T), isolated from a smear-ripened cheese.</title>
        <authorList>
            <consortium name="US DOE Joint Genome Institute (JGI-PGF)"/>
            <person name="Walter F."/>
            <person name="Albersmeier A."/>
            <person name="Kalinowski J."/>
            <person name="Ruckert C."/>
        </authorList>
    </citation>
    <scope>NUCLEOTIDE SEQUENCE</scope>
    <source>
        <strain evidence="9">JCM 4234</strain>
    </source>
</reference>
<name>A0A918GJH1_STRGD</name>
<keyword evidence="10" id="KW-1185">Reference proteome</keyword>
<keyword evidence="5 8" id="KW-0812">Transmembrane</keyword>
<evidence type="ECO:0000256" key="4">
    <source>
        <dbReference type="ARBA" id="ARBA00022679"/>
    </source>
</evidence>
<gene>
    <name evidence="9" type="ORF">GCM10010238_32450</name>
</gene>
<accession>A0A918GJH1</accession>
<dbReference type="Gene3D" id="1.10.357.140">
    <property type="entry name" value="UbiA prenyltransferase"/>
    <property type="match status" value="1"/>
</dbReference>
<comment type="similarity">
    <text evidence="3">Belongs to the UbiA prenyltransferase family.</text>
</comment>
<organism evidence="9 10">
    <name type="scientific">Streptomyces griseoviridis</name>
    <dbReference type="NCBI Taxonomy" id="45398"/>
    <lineage>
        <taxon>Bacteria</taxon>
        <taxon>Bacillati</taxon>
        <taxon>Actinomycetota</taxon>
        <taxon>Actinomycetes</taxon>
        <taxon>Kitasatosporales</taxon>
        <taxon>Streptomycetaceae</taxon>
        <taxon>Streptomyces</taxon>
    </lineage>
</organism>
<evidence type="ECO:0000256" key="2">
    <source>
        <dbReference type="ARBA" id="ARBA00004141"/>
    </source>
</evidence>